<accession>A0A9P5F595</accession>
<gene>
    <name evidence="1" type="ORF">CGCSCA2_v001057</name>
</gene>
<dbReference type="EMBL" id="QPMT01000002">
    <property type="protein sequence ID" value="KAF4866278.1"/>
    <property type="molecule type" value="Genomic_DNA"/>
</dbReference>
<reference evidence="1" key="1">
    <citation type="submission" date="2019-06" db="EMBL/GenBank/DDBJ databases">
        <authorList>
            <person name="Gan P."/>
            <person name="Shirasu K."/>
        </authorList>
    </citation>
    <scope>NUCLEOTIDE SEQUENCE [LARGE SCALE GENOMIC DNA]</scope>
    <source>
        <strain evidence="1">CAD2</strain>
    </source>
</reference>
<organism evidence="1 2">
    <name type="scientific">Colletotrichum siamense</name>
    <name type="common">Anthracnose fungus</name>
    <dbReference type="NCBI Taxonomy" id="690259"/>
    <lineage>
        <taxon>Eukaryota</taxon>
        <taxon>Fungi</taxon>
        <taxon>Dikarya</taxon>
        <taxon>Ascomycota</taxon>
        <taxon>Pezizomycotina</taxon>
        <taxon>Sordariomycetes</taxon>
        <taxon>Hypocreomycetidae</taxon>
        <taxon>Glomerellales</taxon>
        <taxon>Glomerellaceae</taxon>
        <taxon>Colletotrichum</taxon>
        <taxon>Colletotrichum gloeosporioides species complex</taxon>
    </lineage>
</organism>
<keyword evidence="2" id="KW-1185">Reference proteome</keyword>
<sequence>MRLRLYKFPPMCEDYTTGNPQVSRTVLLRL</sequence>
<dbReference type="Proteomes" id="UP000711996">
    <property type="component" value="Unassembled WGS sequence"/>
</dbReference>
<comment type="caution">
    <text evidence="1">The sequence shown here is derived from an EMBL/GenBank/DDBJ whole genome shotgun (WGS) entry which is preliminary data.</text>
</comment>
<name>A0A9P5F595_COLSI</name>
<dbReference type="AlphaFoldDB" id="A0A9P5F595"/>
<evidence type="ECO:0000313" key="1">
    <source>
        <dbReference type="EMBL" id="KAF4866278.1"/>
    </source>
</evidence>
<evidence type="ECO:0000313" key="2">
    <source>
        <dbReference type="Proteomes" id="UP000711996"/>
    </source>
</evidence>
<dbReference type="OrthoDB" id="10455652at2759"/>
<proteinExistence type="predicted"/>
<protein>
    <submittedName>
        <fullName evidence="1">Uncharacterized protein</fullName>
    </submittedName>
</protein>